<comment type="cofactor">
    <cofactor evidence="1">
        <name>pantetheine 4'-phosphate</name>
        <dbReference type="ChEBI" id="CHEBI:47942"/>
    </cofactor>
</comment>
<dbReference type="InterPro" id="IPR045851">
    <property type="entry name" value="AMP-bd_C_sf"/>
</dbReference>
<dbReference type="Pfam" id="PF00501">
    <property type="entry name" value="AMP-binding"/>
    <property type="match status" value="4"/>
</dbReference>
<feature type="domain" description="Carrier" evidence="5">
    <location>
        <begin position="3612"/>
        <end position="3687"/>
    </location>
</feature>
<dbReference type="InterPro" id="IPR000873">
    <property type="entry name" value="AMP-dep_synth/lig_dom"/>
</dbReference>
<dbReference type="Gene3D" id="3.30.300.30">
    <property type="match status" value="4"/>
</dbReference>
<dbReference type="PROSITE" id="PS50075">
    <property type="entry name" value="CARRIER"/>
    <property type="match status" value="4"/>
</dbReference>
<dbReference type="InterPro" id="IPR029058">
    <property type="entry name" value="AB_hydrolase_fold"/>
</dbReference>
<keyword evidence="7" id="KW-1185">Reference proteome</keyword>
<dbReference type="CDD" id="cd12117">
    <property type="entry name" value="A_NRPS_Srf_like"/>
    <property type="match status" value="2"/>
</dbReference>
<evidence type="ECO:0000256" key="3">
    <source>
        <dbReference type="ARBA" id="ARBA00022553"/>
    </source>
</evidence>
<dbReference type="CDD" id="cd19543">
    <property type="entry name" value="DCL_NRPS"/>
    <property type="match status" value="1"/>
</dbReference>
<dbReference type="InterPro" id="IPR023213">
    <property type="entry name" value="CAT-like_dom_sf"/>
</dbReference>
<dbReference type="NCBIfam" id="TIGR01733">
    <property type="entry name" value="AA-adenyl-dom"/>
    <property type="match status" value="4"/>
</dbReference>
<dbReference type="InterPro" id="IPR036736">
    <property type="entry name" value="ACP-like_sf"/>
</dbReference>
<dbReference type="InterPro" id="IPR020845">
    <property type="entry name" value="AMP-binding_CS"/>
</dbReference>
<feature type="domain" description="Carrier" evidence="5">
    <location>
        <begin position="1040"/>
        <end position="1114"/>
    </location>
</feature>
<keyword evidence="3" id="KW-0597">Phosphoprotein</keyword>
<comment type="caution">
    <text evidence="6">The sequence shown here is derived from an EMBL/GenBank/DDBJ whole genome shotgun (WGS) entry which is preliminary data.</text>
</comment>
<evidence type="ECO:0000256" key="1">
    <source>
        <dbReference type="ARBA" id="ARBA00001957"/>
    </source>
</evidence>
<keyword evidence="2" id="KW-0596">Phosphopantetheine</keyword>
<dbReference type="SUPFAM" id="SSF47336">
    <property type="entry name" value="ACP-like"/>
    <property type="match status" value="4"/>
</dbReference>
<dbReference type="InterPro" id="IPR020806">
    <property type="entry name" value="PKS_PP-bd"/>
</dbReference>
<dbReference type="InterPro" id="IPR025110">
    <property type="entry name" value="AMP-bd_C"/>
</dbReference>
<dbReference type="Pfam" id="PF00975">
    <property type="entry name" value="Thioesterase"/>
    <property type="match status" value="1"/>
</dbReference>
<evidence type="ECO:0000256" key="4">
    <source>
        <dbReference type="ARBA" id="ARBA00022737"/>
    </source>
</evidence>
<dbReference type="CDD" id="cd05930">
    <property type="entry name" value="A_NRPS"/>
    <property type="match status" value="1"/>
</dbReference>
<dbReference type="SUPFAM" id="SSF56801">
    <property type="entry name" value="Acetyl-CoA synthetase-like"/>
    <property type="match status" value="4"/>
</dbReference>
<dbReference type="InterPro" id="IPR001031">
    <property type="entry name" value="Thioesterase"/>
</dbReference>
<dbReference type="CDD" id="cd19531">
    <property type="entry name" value="LCL_NRPS-like"/>
    <property type="match status" value="3"/>
</dbReference>
<dbReference type="Gene3D" id="1.10.1200.10">
    <property type="entry name" value="ACP-like"/>
    <property type="match status" value="4"/>
</dbReference>
<dbReference type="Gene3D" id="3.40.50.980">
    <property type="match status" value="8"/>
</dbReference>
<evidence type="ECO:0000259" key="5">
    <source>
        <dbReference type="PROSITE" id="PS50075"/>
    </source>
</evidence>
<dbReference type="Gene3D" id="3.30.559.30">
    <property type="entry name" value="Nonribosomal peptide synthetase, condensation domain"/>
    <property type="match status" value="5"/>
</dbReference>
<evidence type="ECO:0000313" key="7">
    <source>
        <dbReference type="Proteomes" id="UP000659124"/>
    </source>
</evidence>
<feature type="domain" description="Carrier" evidence="5">
    <location>
        <begin position="4670"/>
        <end position="4745"/>
    </location>
</feature>
<dbReference type="InterPro" id="IPR009081">
    <property type="entry name" value="PP-bd_ACP"/>
</dbReference>
<accession>A0ABR7TFL2</accession>
<gene>
    <name evidence="6" type="ORF">ICL07_02100</name>
</gene>
<dbReference type="SUPFAM" id="SSF53474">
    <property type="entry name" value="alpha/beta-Hydrolases"/>
    <property type="match status" value="1"/>
</dbReference>
<dbReference type="Pfam" id="PF00668">
    <property type="entry name" value="Condensation"/>
    <property type="match status" value="5"/>
</dbReference>
<dbReference type="Gene3D" id="2.30.38.10">
    <property type="entry name" value="Luciferase, Domain 3"/>
    <property type="match status" value="4"/>
</dbReference>
<dbReference type="NCBIfam" id="TIGR01720">
    <property type="entry name" value="NRPS-para261"/>
    <property type="match status" value="1"/>
</dbReference>
<organism evidence="6 7">
    <name type="scientific">Chitinophaga qingshengii</name>
    <dbReference type="NCBI Taxonomy" id="1569794"/>
    <lineage>
        <taxon>Bacteria</taxon>
        <taxon>Pseudomonadati</taxon>
        <taxon>Bacteroidota</taxon>
        <taxon>Chitinophagia</taxon>
        <taxon>Chitinophagales</taxon>
        <taxon>Chitinophagaceae</taxon>
        <taxon>Chitinophaga</taxon>
    </lineage>
</organism>
<sequence>MPGFNLVDIIDLLEKANDNGVNVSFDNDKLIVKTDKKKTVNNSLLAELKANKDNLVEYFQKYTQHKTTTARRKKITARDSQAVTTIPLSFNQERLWFIDQLEGSVQYHLPAVLRLKGRLNRPALAEALQLVVNRHEILRTVILQNDGVAYQQVQPKDRWELIQEDVQHLRDHHAALQEHIKSLTDIPFDLSADHMLRAHLLTLSEEEYVLVVTMHHIASDGWSLGILVQELAAFYRAVTEGRAADLAPLPVQYADFALWQRDYLSGEVLDRKLDYWKKQLGGVATLQLPADFKRPAIQSIRGAVLEFNLDGKLAAALKALAQQQDATLFMTLLAAFKVLLYRYSGQHDICVGSPVAGRTQHEINGLVGFFINTLALRSDLSADPSFLQLLQQVKETTLSAYEHQDVPFEKIVEAVVKTRDMSSTPVFQVMFSLQNIPDAGSLELNDIELIPEEIKHDTAKLDLTLNLRESADGLTGVIEYGVDVFSAATISRMVANYQQLLEAIVQTPSQPVSRLSVVSREEQRQLEVFNANVTGYPNKTVLALLEEQVKKTPAAVAVSYEGVHLTYQELDNRSNQVAHYLKDNGNKHGDAIGLLSYRGLDMIVAIWGILKSGGTYVPIHIDYPAERVKAILEDAGIQQVLYTDSSLFNALELPAAIGLPITNAWSFPADGLMVDVNPGNAVYIMYTSGSTGKPKGIAVNHRNIVKLVYEPGAIAILPEDKVLQWSNYAFDGATYDIYGTLLKGASLFMIPDAAASDVYELAAIMEREQITFCFMTTALFNNFTDSRLEGLQSLRRLLFGGELVSVPHVSRALSQLGPDVMVHMYGPTETVVYATSYPIRDAAGKRTIPIGTPLANTQLLVLDQQGQPVPIGVSGELHIGGAGVAIGYVNNDALTAEKFITLDKYPGRWYKTGDLVHWQANGTIVYVGRMDDQVKVRGYRIEPGEIENVLKDCAWVSQAVVIAKKEQNSHHNKLIGYIVPEGVFEREKIVAYLRERLPDYMVPSLLMELKELPLNVNGKVDKKALPAPDDTAVVRRRHVAPSNETERTLADIWQDLLGIQQVGIYDNFFELGGDSIVSIQVVARIRRSGYVLQPRDLFTHQTIERLAAVLQGRKESAATGEQGILSGESGLLPVQQWYFDLVEDNTSAHFNQSVLLGIDKKVDAAVLDTAIRKLVQYHDALRFTYTHTDTGWKQEYGSASGALQVVDLQQVATSITAVCESFQKKPDVLAGRMICPVLILTPGSVSGNRLLLTIHHLVVDGVSWRILLEDLQLLLNNDPAKKAEEVLGPKTSSYRQWYGALTAYARRRSLLGQEAYWRQVTADHLPLKTDRPHTGKTTVADVQLYSAALETTLTRQLLQDSAASYHTEINDLLLAALALTLSEWNGHNKVRIGLEGHGREAIAKEVDTSRTVGWFTNMYPVLLELPDTTDYGRRIISVKEQLRKVADKGLGYGVLKYISKADFLQQQQPWDVVFNYLGQLDNTVSREGLFTGAPESTGIPMGAEFPVHDKIVVNSMAEGGQLVFNWAFSRQHFDESTIEKLAQSCLSHLEQLIRHCVARPAAVYTPADYGLSAEVSYEALERFLEAPYNGAPRKAQLSNLCRLSGLQEGMLFLGLYNEQAGTYVEQMNCELENLQSEAFKQAWQQLLGRHSILRSAFHADEFNIPVQCIYKEALLPVTELDYRGMSSIEQEQAFREYEQEDLRRGFDFTAAPLMRIALIRLSEEHYRLLWTVHHILLDGWSQPVLIGELLETYEALLAGKTLPEAAEDRYEDYIRYLEQQDKEAAATYWQRYLQDMEEGCLLPFVSATAARTKGVGAYREEKIILDESITQKINTWTQQQHITPNTLMQGIWSFLLSTYTGRKDIAFGVTVSGRPEDLPGVEQRVGLYINTLPLHAKVATDREPGDWLRQLQTTQLQSREFQYTGLNEILQSTPAGGDLFDTSITFQNFPVGEVVASREWQLKVTAVEVHPHTNYPLTIIIGIGRETSLLFSYNSDLLDPFYAAQIATHFKQVLLQLIDQQVTKLQDINLLTPAEHALLLPFNQVPYPHDKTFPVLFAAQALRTPDAVAVVFEDTQFTYRELDERATQLGHYLRLLGVKSGSLVPLYIERSALMVVGILGILKAGAAYVPIDPDFPADRVAFILADTAAAVVVSSAAGKGRLPGGRLIIALDEDMPVICSMDIMAPLPAPAPQDPVYVIYTSGSTGNPKGVLVTHRNLLDYIFGLQSALPIADSRSFALLSSIATDLGNTVLFPSLLSGGPLHVFSKDMISDGESLNRYFSSHPIDCIKIVASHWKALSAGGTLLLPEKLLIFGGEALETAIIHNIRASGWEGMIVNHYGPTETTIGKLLHVVDDIVSYGHYIPVGKPFSNTRVYVLNESGKLSPVGVAGELYIGGDGVAAGYLNNEALTVSRFVEDPFTGDGSILYRTGDVVRVLPDGNILFAGRADDQVKIRGYRVELGEVERGLLQQEGVQQAVVVARGDDSGNRRLVGYVIISPEQTDITALTAGLKKVLPDYMVPSALVVMDKFPLLANGKVDRKSLPDPEREVQEGITAAPVTQTEQALAAIWSALLEVESVGVHDDFFALGGHSLLAIRVVSAVRKQLNVEIKIGDVFDYPTIEALAAKITGSGVKNTAPQLVAATRPAHIPLSYSQERLWFIDQLEGSTHYHTPHILRLSGTLDHVALSKALQLVVNRHEILRTVMVQEDGNVWQRIMEKDQWQLNILTDLPFALDTPAFHTYVKSLIDLPFDLQRDHMLRAHLLVFSDTEQVLVLTLHHIASDGWSTGILVSELEEGYAAFSTGRPVQLPALPIQYADYAIWQRSHLTPEVLGAKTDYWKTQLSNVEALQLPTDYSRPAVQSIRGRTRHFELDKALSDRLQQLSQQEGATLFMTCLSVFNILMYRYTGADDICVGTPIAGRTQQETEGLIGFFINTLALRADLSDNPSFVSLLQQVKQTTLSAYEHQEVPFEKIVELVVKDRDMSRHPLFQVMFVLQNMPEADSLEMGTVQMSALGTEEVAAKFDLTVYLQEGPQGLNGFVVFCADLFTDETIDRMMRHFKQLLEAATTNPAAAIRDLPLLSVEEQAQLQHAFNDTAKPYPQDKTIPALFSEQAKLTPTAPALVFGEQTLTYQELEQRANRLANYLRRKGVREEEMVPVCLDRSPELIVAILGILKAGAAYVPVDADYPEERIALMLADTHAAIAISDTAAGAVLRSTKPDLEIIHMDEAATILYDESTAAPDINIQYNSLAYVIYTSGSTGRPKGVMVTHQNVVSLVKGTDYISLTPADIMLSTGSPSFDASTLEYWGMLLNGGLLVLCPLHTLLDHTLLKAEISNRKVTKMWFTASWLNQLTDTDITVFEGLDTILAGGEKLSEQHIERIHKTYPDLTIINGYGPTENTTFSLTYQVDDQSLKHTIPIGRPLSNRQAYILDEQRHLCPIGVPGEIYVGGAGLSRGYLDRPELTTERFVEHSFDNRTTTRLYRTGDVGRWLPDGSIVYMGRTDDQVKIRGYRIEPGEIENVLLTSEQVKQAVVIAAKDEQGAFSSLIAYIVPAGVFEKEAINAYLHERLPEYMVPSVLVELEQLPLTTNGKVDKRALPAYDTALLNADTYVAPRNSMEQHLAAIWEQLLGVERVGIHDNFFELGGHSLLAVRLMSAIKKEMQAAIQIGDVFDSPTLRQLARKIQDSVVSTIPVIVPRTDNTHIPLSFSQERFWFIDQFEGSTHYHVPLVLQLKSAPDTAALTFAFQTLINRHEVLRTVIIQEEGVAYQHIGDKDRWELQLMDGAQYDNDRDALEGLVQSLISKPFNLSADHMLRAHLIALNEEEHLLVVVWHHIVSDGWSVSIIIRELGELYDSYIRQRAYDLPDMPVQYADFAIWQRKYLSGEVLQRKTEYWKNKLTGVESLQLPLDFARPPVQSLRGATSRFLIPPDLTARLHALSRQEGVTLFMTLLAAYNVLLHRYSGQDDICVGSPIAGRTQQETEGLIGIFINTLALRSDLGNNPSFLTFLQQVRETTLGAYEHQEVPFEKVVEEVVKERDLSRHPLFQVMFILQNTPEVQSFNLGEVPMEQQGVARVTAQFDLMVSLEEGEEGLMGTVLYCADLFVPETIRQLTTHFVQLLGAIVAAPETPIGKLSMLTAAEREELLYTYNDTAVAFDPIPSLPAFFTRRAALCPDAIAVMAGEETVIYRELDQRSDQLAHYLHSKGVTTGSRVPVSVERSPNMVVAVLGILKAGGTYVPIDATFPEARLRYILEDTGASVVVTTRTGAERMSFYTAADFVEIDTHWPQIVQGSQGKAPLITAPSPLMYIIYTSGTTGNPKGVEMLAGAVINLLQWQQTQFDTSEPKRILQFASLNFDVSFQEIFSAICFGNTICLINEDIRRDADALLRLIDRQQIHYLFLPYVVLKNLAEYAQIASLYPASLKAIYTAGEQLRLDADIRTLLRNTGAVLYNHYGPTEVHVGTSYLVEDRDFDTRFLPPVGKPICNASIYILDTNGELCGKGVQGEICIGGAQVAKGFLNKPELTAQKFLPDPFSKVPGGRYYRTGDIGRWLPDGNIEYLGRLDDQVKIRGYRIELGEVESILQQCPLVQKSVVLAKSDSNGMKRLVGYVVPETTFDRDEIMAFLKGRLPEYMVPSILIEMESMPLTINGKVNKRALPDPAADELLGGKYAAPRNEMEQALVNIWQELLAVQRVGIYDDFFELGGHSLLVVRVVWTIRKVLQVEITNREIFAYPTVAALAAVLEERRKWQRSTGSGAASDAKASQHIVLMNKGPQEYPVFLFPGAIGLCDAYEQLAAALNDTCAVYGLYMQGIFEGETPLDNFADIAAQNITWMKQVQPEGPYRFMGHSFGGYIVHEMARQLEAQGEQVTLAAILDTTAEVRRQVHQQELIGGEVFESLVWIFEQYNIISVPHPEWVAQLGKALETVDPKEVIPFVLEFIKDKMSNDYIEFVLRLTDVHRYNLSMDYTVTEKVHTPLTVVKAAANQWSGADEHLGWSAYGTQVTGTTVPGHHGSMIEGENVLVLAAYLKEKLS</sequence>
<dbReference type="InterPro" id="IPR010060">
    <property type="entry name" value="NRPS_synth"/>
</dbReference>
<dbReference type="Pfam" id="PF13193">
    <property type="entry name" value="AMP-binding_C"/>
    <property type="match status" value="4"/>
</dbReference>
<dbReference type="PANTHER" id="PTHR45527">
    <property type="entry name" value="NONRIBOSOMAL PEPTIDE SYNTHETASE"/>
    <property type="match status" value="1"/>
</dbReference>
<proteinExistence type="predicted"/>
<dbReference type="EMBL" id="JACVFC010000001">
    <property type="protein sequence ID" value="MBC9929146.1"/>
    <property type="molecule type" value="Genomic_DNA"/>
</dbReference>
<reference evidence="6 7" key="1">
    <citation type="submission" date="2020-09" db="EMBL/GenBank/DDBJ databases">
        <title>Genome sequences of type strains of Chitinophaga qingshengii and Chitinophaga varians.</title>
        <authorList>
            <person name="Kittiwongwattana C."/>
        </authorList>
    </citation>
    <scope>NUCLEOTIDE SEQUENCE [LARGE SCALE GENOMIC DNA]</scope>
    <source>
        <strain evidence="6 7">JCM 30026</strain>
    </source>
</reference>
<dbReference type="PANTHER" id="PTHR45527:SF1">
    <property type="entry name" value="FATTY ACID SYNTHASE"/>
    <property type="match status" value="1"/>
</dbReference>
<dbReference type="InterPro" id="IPR010071">
    <property type="entry name" value="AA_adenyl_dom"/>
</dbReference>
<dbReference type="Pfam" id="PF00550">
    <property type="entry name" value="PP-binding"/>
    <property type="match status" value="4"/>
</dbReference>
<evidence type="ECO:0000313" key="6">
    <source>
        <dbReference type="EMBL" id="MBC9929146.1"/>
    </source>
</evidence>
<dbReference type="Gene3D" id="3.30.559.10">
    <property type="entry name" value="Chloramphenicol acetyltransferase-like domain"/>
    <property type="match status" value="5"/>
</dbReference>
<dbReference type="Proteomes" id="UP000659124">
    <property type="component" value="Unassembled WGS sequence"/>
</dbReference>
<feature type="domain" description="Carrier" evidence="5">
    <location>
        <begin position="2556"/>
        <end position="2631"/>
    </location>
</feature>
<dbReference type="SUPFAM" id="SSF52777">
    <property type="entry name" value="CoA-dependent acyltransferases"/>
    <property type="match status" value="10"/>
</dbReference>
<keyword evidence="4" id="KW-0677">Repeat</keyword>
<evidence type="ECO:0000256" key="2">
    <source>
        <dbReference type="ARBA" id="ARBA00022450"/>
    </source>
</evidence>
<dbReference type="Gene3D" id="3.40.50.1820">
    <property type="entry name" value="alpha/beta hydrolase"/>
    <property type="match status" value="1"/>
</dbReference>
<dbReference type="InterPro" id="IPR006162">
    <property type="entry name" value="Ppantetheine_attach_site"/>
</dbReference>
<dbReference type="InterPro" id="IPR001242">
    <property type="entry name" value="Condensation_dom"/>
</dbReference>
<dbReference type="NCBIfam" id="NF003417">
    <property type="entry name" value="PRK04813.1"/>
    <property type="match status" value="4"/>
</dbReference>
<dbReference type="SMART" id="SM00823">
    <property type="entry name" value="PKS_PP"/>
    <property type="match status" value="4"/>
</dbReference>
<dbReference type="PROSITE" id="PS00012">
    <property type="entry name" value="PHOSPHOPANTETHEINE"/>
    <property type="match status" value="3"/>
</dbReference>
<dbReference type="PROSITE" id="PS00455">
    <property type="entry name" value="AMP_BINDING"/>
    <property type="match status" value="4"/>
</dbReference>
<dbReference type="CDD" id="cd19534">
    <property type="entry name" value="E_NRPS"/>
    <property type="match status" value="1"/>
</dbReference>
<protein>
    <submittedName>
        <fullName evidence="6">Amino acid adenylation domain-containing protein</fullName>
    </submittedName>
</protein>
<name>A0ABR7TFL2_9BACT</name>
<dbReference type="RefSeq" id="WP_188086294.1">
    <property type="nucleotide sequence ID" value="NZ_JACVFC010000001.1"/>
</dbReference>